<dbReference type="InterPro" id="IPR002575">
    <property type="entry name" value="Aminoglycoside_PTrfase"/>
</dbReference>
<dbReference type="Pfam" id="PF01636">
    <property type="entry name" value="APH"/>
    <property type="match status" value="1"/>
</dbReference>
<dbReference type="Gene3D" id="3.30.200.20">
    <property type="entry name" value="Phosphorylase Kinase, domain 1"/>
    <property type="match status" value="1"/>
</dbReference>
<dbReference type="CDD" id="cd05155">
    <property type="entry name" value="APH_ChoK_like_1"/>
    <property type="match status" value="1"/>
</dbReference>
<protein>
    <submittedName>
        <fullName evidence="2">Aminoglycoside phosphotransferase</fullName>
    </submittedName>
</protein>
<evidence type="ECO:0000259" key="1">
    <source>
        <dbReference type="Pfam" id="PF01636"/>
    </source>
</evidence>
<name>A0ABQ2D7E4_9DEIO</name>
<dbReference type="PANTHER" id="PTHR21310:SF42">
    <property type="entry name" value="BIFUNCTIONAL AAC_APH"/>
    <property type="match status" value="1"/>
</dbReference>
<dbReference type="EMBL" id="BMOD01000019">
    <property type="protein sequence ID" value="GGJ48722.1"/>
    <property type="molecule type" value="Genomic_DNA"/>
</dbReference>
<dbReference type="InterPro" id="IPR051678">
    <property type="entry name" value="AGP_Transferase"/>
</dbReference>
<dbReference type="InterPro" id="IPR011009">
    <property type="entry name" value="Kinase-like_dom_sf"/>
</dbReference>
<gene>
    <name evidence="2" type="ORF">GCM10008938_38400</name>
</gene>
<dbReference type="Gene3D" id="3.90.1200.10">
    <property type="match status" value="1"/>
</dbReference>
<accession>A0ABQ2D7E4</accession>
<dbReference type="Proteomes" id="UP000632222">
    <property type="component" value="Unassembled WGS sequence"/>
</dbReference>
<proteinExistence type="predicted"/>
<keyword evidence="3" id="KW-1185">Reference proteome</keyword>
<dbReference type="PANTHER" id="PTHR21310">
    <property type="entry name" value="AMINOGLYCOSIDE PHOSPHOTRANSFERASE-RELATED-RELATED"/>
    <property type="match status" value="1"/>
</dbReference>
<dbReference type="RefSeq" id="WP_189005489.1">
    <property type="nucleotide sequence ID" value="NZ_BMOD01000019.1"/>
</dbReference>
<dbReference type="SUPFAM" id="SSF56112">
    <property type="entry name" value="Protein kinase-like (PK-like)"/>
    <property type="match status" value="1"/>
</dbReference>
<evidence type="ECO:0000313" key="2">
    <source>
        <dbReference type="EMBL" id="GGJ48722.1"/>
    </source>
</evidence>
<organism evidence="2 3">
    <name type="scientific">Deinococcus roseus</name>
    <dbReference type="NCBI Taxonomy" id="392414"/>
    <lineage>
        <taxon>Bacteria</taxon>
        <taxon>Thermotogati</taxon>
        <taxon>Deinococcota</taxon>
        <taxon>Deinococci</taxon>
        <taxon>Deinococcales</taxon>
        <taxon>Deinococcaceae</taxon>
        <taxon>Deinococcus</taxon>
    </lineage>
</organism>
<reference evidence="3" key="1">
    <citation type="journal article" date="2019" name="Int. J. Syst. Evol. Microbiol.">
        <title>The Global Catalogue of Microorganisms (GCM) 10K type strain sequencing project: providing services to taxonomists for standard genome sequencing and annotation.</title>
        <authorList>
            <consortium name="The Broad Institute Genomics Platform"/>
            <consortium name="The Broad Institute Genome Sequencing Center for Infectious Disease"/>
            <person name="Wu L."/>
            <person name="Ma J."/>
        </authorList>
    </citation>
    <scope>NUCLEOTIDE SEQUENCE [LARGE SCALE GENOMIC DNA]</scope>
    <source>
        <strain evidence="3">JCM 14370</strain>
    </source>
</reference>
<feature type="domain" description="Aminoglycoside phosphotransferase" evidence="1">
    <location>
        <begin position="37"/>
        <end position="264"/>
    </location>
</feature>
<comment type="caution">
    <text evidence="2">The sequence shown here is derived from an EMBL/GenBank/DDBJ whole genome shotgun (WGS) entry which is preliminary data.</text>
</comment>
<sequence length="299" mass="33071">MAKLHDHEVDTSAEVVQHLLTTQFPEFAHLPLNVMQSSGTDNRMYRLGKALTVRLPRISWATPQVEKEHLWLPRLAPHLPLQIPEPVALGQPDDTYPWHWSIYRWLEGKNASLEGVSDADLLAKDLAGFMLALQNIPATDGPVPGHHNFGRGVSLHERDPMTRKALQELEGWFDVKALTSLWEKALSAPAWDSPPVWIHGDLQAGNLLVHNGKLHAVIDFGGLGVGDPACDLMVAWNLFDAPTRETFRQALQADDASWERGKGWALSVAVVALPYYRHTNPGLVAISTQALNALLADQG</sequence>
<evidence type="ECO:0000313" key="3">
    <source>
        <dbReference type="Proteomes" id="UP000632222"/>
    </source>
</evidence>